<name>A0A9E7UCD4_9EURY</name>
<evidence type="ECO:0000313" key="1">
    <source>
        <dbReference type="EMBL" id="UWM56132.1"/>
    </source>
</evidence>
<accession>A0A9E7UCD4</accession>
<gene>
    <name evidence="1" type="ORF">N0B31_07525</name>
</gene>
<organism evidence="1 2">
    <name type="scientific">Salinirubellus salinus</name>
    <dbReference type="NCBI Taxonomy" id="1364945"/>
    <lineage>
        <taxon>Archaea</taxon>
        <taxon>Methanobacteriati</taxon>
        <taxon>Methanobacteriota</taxon>
        <taxon>Stenosarchaea group</taxon>
        <taxon>Halobacteria</taxon>
        <taxon>Halobacteriales</taxon>
        <taxon>Natronomonadaceae</taxon>
        <taxon>Salinirubellus</taxon>
    </lineage>
</organism>
<evidence type="ECO:0000313" key="2">
    <source>
        <dbReference type="Proteomes" id="UP001057580"/>
    </source>
</evidence>
<dbReference type="GeneID" id="74942261"/>
<proteinExistence type="predicted"/>
<dbReference type="KEGG" id="ssai:N0B31_07525"/>
<sequence>MARSPHLVTERDELKLEVAVGTTRRRFELSDRAENLLRDEGYGPADVVPFVTAKALVLAGGATLPEKSDERDTAWELGGADGGRQVTRTEREVLAEYLRGVTVPDRSLDALREHVRKHDLPVDPTEVTGRAEKVGGLSDIARNL</sequence>
<dbReference type="Proteomes" id="UP001057580">
    <property type="component" value="Chromosome"/>
</dbReference>
<dbReference type="AlphaFoldDB" id="A0A9E7UCD4"/>
<dbReference type="RefSeq" id="WP_260595252.1">
    <property type="nucleotide sequence ID" value="NZ_CP104003.1"/>
</dbReference>
<protein>
    <submittedName>
        <fullName evidence="1">Uncharacterized protein</fullName>
    </submittedName>
</protein>
<dbReference type="EMBL" id="CP104003">
    <property type="protein sequence ID" value="UWM56132.1"/>
    <property type="molecule type" value="Genomic_DNA"/>
</dbReference>
<reference evidence="1" key="1">
    <citation type="submission" date="2022-09" db="EMBL/GenBank/DDBJ databases">
        <title>Diverse halophilic archaea isolated from saline environments.</title>
        <authorList>
            <person name="Cui H.-L."/>
        </authorList>
    </citation>
    <scope>NUCLEOTIDE SEQUENCE</scope>
    <source>
        <strain evidence="1">ZS-35-S2</strain>
    </source>
</reference>
<keyword evidence="2" id="KW-1185">Reference proteome</keyword>